<comment type="caution">
    <text evidence="1">The sequence shown here is derived from an EMBL/GenBank/DDBJ whole genome shotgun (WGS) entry which is preliminary data.</text>
</comment>
<evidence type="ECO:0008006" key="2">
    <source>
        <dbReference type="Google" id="ProtNLM"/>
    </source>
</evidence>
<dbReference type="SUPFAM" id="SSF88713">
    <property type="entry name" value="Glycoside hydrolase/deacetylase"/>
    <property type="match status" value="1"/>
</dbReference>
<sequence length="248" mass="28833">MKVDLDFSYRSYEKLLRELINNNYVCSLIGDGETTGKLLYLRHDVDTDFLGVLPLATIEHSLGLKSTWYFLPDCPIYNMCSDNLRRISRRLSEMGHQIGLHIDATQYGSFQEMVDSIESQYAFLSSFLPISRTLSFHKPASWLLNDVTIPNWVNAYQKEYYSDVVYVSDSNRREFWKEERLSRAIDENRLLTLLTHPLWWKKVSLSSTELFEYTCKVLGCDAVGAYLKATCKVYSQLEPHLLVETNDH</sequence>
<organism evidence="1">
    <name type="scientific">bioreactor metagenome</name>
    <dbReference type="NCBI Taxonomy" id="1076179"/>
    <lineage>
        <taxon>unclassified sequences</taxon>
        <taxon>metagenomes</taxon>
        <taxon>ecological metagenomes</taxon>
    </lineage>
</organism>
<name>A0A645BTC7_9ZZZZ</name>
<dbReference type="InterPro" id="IPR011330">
    <property type="entry name" value="Glyco_hydro/deAcase_b/a-brl"/>
</dbReference>
<dbReference type="AlphaFoldDB" id="A0A645BTC7"/>
<protein>
    <recommendedName>
        <fullName evidence="2">NodB homology domain-containing protein</fullName>
    </recommendedName>
</protein>
<proteinExistence type="predicted"/>
<reference evidence="1" key="1">
    <citation type="submission" date="2019-08" db="EMBL/GenBank/DDBJ databases">
        <authorList>
            <person name="Kucharzyk K."/>
            <person name="Murdoch R.W."/>
            <person name="Higgins S."/>
            <person name="Loffler F."/>
        </authorList>
    </citation>
    <scope>NUCLEOTIDE SEQUENCE</scope>
</reference>
<gene>
    <name evidence="1" type="ORF">SDC9_113400</name>
</gene>
<dbReference type="GO" id="GO:0005975">
    <property type="term" value="P:carbohydrate metabolic process"/>
    <property type="evidence" value="ECO:0007669"/>
    <property type="project" value="InterPro"/>
</dbReference>
<accession>A0A645BTC7</accession>
<dbReference type="EMBL" id="VSSQ01021121">
    <property type="protein sequence ID" value="MPM66493.1"/>
    <property type="molecule type" value="Genomic_DNA"/>
</dbReference>
<evidence type="ECO:0000313" key="1">
    <source>
        <dbReference type="EMBL" id="MPM66493.1"/>
    </source>
</evidence>